<proteinExistence type="predicted"/>
<dbReference type="Proteomes" id="UP001055879">
    <property type="component" value="Linkage Group LG10"/>
</dbReference>
<accession>A0ACB8ZIJ5</accession>
<sequence>MTPSKNYKDAYDDVDEEFSTIILPQNDNTMPRVDPLDLGRESRDDYFWTDCRVHQTVIWPLAITPAELLGYLVIYGLKLISFEWYDSYKVIALCHQDWSDMGVWHLFALVLAFIQLVTLLFASNYVFALLTGYHDPPADVTIKEYGTPTIEAQSRDGKPLDQTS</sequence>
<organism evidence="1 2">
    <name type="scientific">Arctium lappa</name>
    <name type="common">Greater burdock</name>
    <name type="synonym">Lappa major</name>
    <dbReference type="NCBI Taxonomy" id="4217"/>
    <lineage>
        <taxon>Eukaryota</taxon>
        <taxon>Viridiplantae</taxon>
        <taxon>Streptophyta</taxon>
        <taxon>Embryophyta</taxon>
        <taxon>Tracheophyta</taxon>
        <taxon>Spermatophyta</taxon>
        <taxon>Magnoliopsida</taxon>
        <taxon>eudicotyledons</taxon>
        <taxon>Gunneridae</taxon>
        <taxon>Pentapetalae</taxon>
        <taxon>asterids</taxon>
        <taxon>campanulids</taxon>
        <taxon>Asterales</taxon>
        <taxon>Asteraceae</taxon>
        <taxon>Carduoideae</taxon>
        <taxon>Cardueae</taxon>
        <taxon>Arctiinae</taxon>
        <taxon>Arctium</taxon>
    </lineage>
</organism>
<evidence type="ECO:0000313" key="1">
    <source>
        <dbReference type="EMBL" id="KAI3697475.1"/>
    </source>
</evidence>
<dbReference type="EMBL" id="CM042056">
    <property type="protein sequence ID" value="KAI3697475.1"/>
    <property type="molecule type" value="Genomic_DNA"/>
</dbReference>
<reference evidence="2" key="1">
    <citation type="journal article" date="2022" name="Mol. Ecol. Resour.">
        <title>The genomes of chicory, endive, great burdock and yacon provide insights into Asteraceae palaeo-polyploidization history and plant inulin production.</title>
        <authorList>
            <person name="Fan W."/>
            <person name="Wang S."/>
            <person name="Wang H."/>
            <person name="Wang A."/>
            <person name="Jiang F."/>
            <person name="Liu H."/>
            <person name="Zhao H."/>
            <person name="Xu D."/>
            <person name="Zhang Y."/>
        </authorList>
    </citation>
    <scope>NUCLEOTIDE SEQUENCE [LARGE SCALE GENOMIC DNA]</scope>
    <source>
        <strain evidence="2">cv. Niubang</strain>
    </source>
</reference>
<evidence type="ECO:0000313" key="2">
    <source>
        <dbReference type="Proteomes" id="UP001055879"/>
    </source>
</evidence>
<gene>
    <name evidence="1" type="ORF">L6452_30530</name>
</gene>
<comment type="caution">
    <text evidence="1">The sequence shown here is derived from an EMBL/GenBank/DDBJ whole genome shotgun (WGS) entry which is preliminary data.</text>
</comment>
<protein>
    <submittedName>
        <fullName evidence="1">Uncharacterized protein</fullName>
    </submittedName>
</protein>
<reference evidence="1 2" key="2">
    <citation type="journal article" date="2022" name="Mol. Ecol. Resour.">
        <title>The genomes of chicory, endive, great burdock and yacon provide insights into Asteraceae paleo-polyploidization history and plant inulin production.</title>
        <authorList>
            <person name="Fan W."/>
            <person name="Wang S."/>
            <person name="Wang H."/>
            <person name="Wang A."/>
            <person name="Jiang F."/>
            <person name="Liu H."/>
            <person name="Zhao H."/>
            <person name="Xu D."/>
            <person name="Zhang Y."/>
        </authorList>
    </citation>
    <scope>NUCLEOTIDE SEQUENCE [LARGE SCALE GENOMIC DNA]</scope>
    <source>
        <strain evidence="2">cv. Niubang</strain>
    </source>
</reference>
<name>A0ACB8ZIJ5_ARCLA</name>
<keyword evidence="2" id="KW-1185">Reference proteome</keyword>